<evidence type="ECO:0000313" key="3">
    <source>
        <dbReference type="Proteomes" id="UP000287651"/>
    </source>
</evidence>
<keyword evidence="1" id="KW-1133">Transmembrane helix</keyword>
<name>A0A426Y6K7_ENSVE</name>
<evidence type="ECO:0000313" key="2">
    <source>
        <dbReference type="EMBL" id="RRT47260.1"/>
    </source>
</evidence>
<sequence length="49" mass="5653">MSVTLFLSQPVRTLLYHKVLAFALTQFMVQFTWLLTRGTLCTDGWMQSA</sequence>
<keyword evidence="1" id="KW-0812">Transmembrane</keyword>
<reference evidence="2 3" key="1">
    <citation type="journal article" date="2014" name="Agronomy (Basel)">
        <title>A Draft Genome Sequence for Ensete ventricosum, the Drought-Tolerant Tree Against Hunger.</title>
        <authorList>
            <person name="Harrison J."/>
            <person name="Moore K.A."/>
            <person name="Paszkiewicz K."/>
            <person name="Jones T."/>
            <person name="Grant M."/>
            <person name="Ambacheew D."/>
            <person name="Muzemil S."/>
            <person name="Studholme D.J."/>
        </authorList>
    </citation>
    <scope>NUCLEOTIDE SEQUENCE [LARGE SCALE GENOMIC DNA]</scope>
</reference>
<evidence type="ECO:0000256" key="1">
    <source>
        <dbReference type="SAM" id="Phobius"/>
    </source>
</evidence>
<accession>A0A426Y6K7</accession>
<keyword evidence="1" id="KW-0472">Membrane</keyword>
<proteinExistence type="predicted"/>
<dbReference type="EMBL" id="AMZH03014658">
    <property type="protein sequence ID" value="RRT47260.1"/>
    <property type="molecule type" value="Genomic_DNA"/>
</dbReference>
<protein>
    <submittedName>
        <fullName evidence="2">Uncharacterized protein</fullName>
    </submittedName>
</protein>
<gene>
    <name evidence="2" type="ORF">B296_00051664</name>
</gene>
<organism evidence="2 3">
    <name type="scientific">Ensete ventricosum</name>
    <name type="common">Abyssinian banana</name>
    <name type="synonym">Musa ensete</name>
    <dbReference type="NCBI Taxonomy" id="4639"/>
    <lineage>
        <taxon>Eukaryota</taxon>
        <taxon>Viridiplantae</taxon>
        <taxon>Streptophyta</taxon>
        <taxon>Embryophyta</taxon>
        <taxon>Tracheophyta</taxon>
        <taxon>Spermatophyta</taxon>
        <taxon>Magnoliopsida</taxon>
        <taxon>Liliopsida</taxon>
        <taxon>Zingiberales</taxon>
        <taxon>Musaceae</taxon>
        <taxon>Ensete</taxon>
    </lineage>
</organism>
<feature type="transmembrane region" description="Helical" evidence="1">
    <location>
        <begin position="15"/>
        <end position="36"/>
    </location>
</feature>
<dbReference type="Proteomes" id="UP000287651">
    <property type="component" value="Unassembled WGS sequence"/>
</dbReference>
<comment type="caution">
    <text evidence="2">The sequence shown here is derived from an EMBL/GenBank/DDBJ whole genome shotgun (WGS) entry which is preliminary data.</text>
</comment>
<dbReference type="AlphaFoldDB" id="A0A426Y6K7"/>